<dbReference type="AlphaFoldDB" id="A0A140LD27"/>
<keyword evidence="5" id="KW-1185">Reference proteome</keyword>
<proteinExistence type="inferred from homology"/>
<evidence type="ECO:0000259" key="3">
    <source>
        <dbReference type="Pfam" id="PF13458"/>
    </source>
</evidence>
<comment type="similarity">
    <text evidence="1">Belongs to the leucine-binding protein family.</text>
</comment>
<organism evidence="4 5">
    <name type="scientific">Thermotalea metallivorans</name>
    <dbReference type="NCBI Taxonomy" id="520762"/>
    <lineage>
        <taxon>Bacteria</taxon>
        <taxon>Bacillati</taxon>
        <taxon>Bacillota</taxon>
        <taxon>Clostridia</taxon>
        <taxon>Peptostreptococcales</taxon>
        <taxon>Thermotaleaceae</taxon>
        <taxon>Thermotalea</taxon>
    </lineage>
</organism>
<dbReference type="InterPro" id="IPR051010">
    <property type="entry name" value="BCAA_transport"/>
</dbReference>
<dbReference type="CDD" id="cd06347">
    <property type="entry name" value="PBP1_ABC_LivK_ligand_binding-like"/>
    <property type="match status" value="1"/>
</dbReference>
<dbReference type="PATRIC" id="fig|520762.4.peg.231"/>
<protein>
    <recommendedName>
        <fullName evidence="3">Leucine-binding protein domain-containing protein</fullName>
    </recommendedName>
</protein>
<name>A0A140LD27_9FIRM</name>
<dbReference type="Proteomes" id="UP000070456">
    <property type="component" value="Unassembled WGS sequence"/>
</dbReference>
<sequence>MNIMKGKATLWTMILLVISCLGIGYKIKIPEKRLTDSWEIEEKNGGIIKIGVFEPLTGGAASGGEMTLEGIQLANELFPEVLGKKIELVIEDNKSDKLEATKAVIKLIHEDHVKAIIGSYGSSLSMAAGEVVKKFKIPTVGCSPTHPMVTFNNPYYFRVCFVDPFQGTVIANYAVKELGAKKAIIVQDMAQDYSTGLSQYFIEAFIKLTGDVESIVSVISYVSGEQDFREKLTEIRDLKADVIFAPGNYIESAVFIKQAREMGINIPIIGGDTWETPTFIEIGGEAVEGAIFSTHFTAEVPITERSNLFLEAYRKKYNREANAFSALGFDAYMVLIDAIARANSANPEKIRDALANTKNFEGATGKITLDHNGNATKSAIIKKVEKGQFKYVTFVESIHP</sequence>
<evidence type="ECO:0000256" key="1">
    <source>
        <dbReference type="ARBA" id="ARBA00010062"/>
    </source>
</evidence>
<keyword evidence="2" id="KW-0732">Signal</keyword>
<reference evidence="4 5" key="1">
    <citation type="submission" date="2015-12" db="EMBL/GenBank/DDBJ databases">
        <title>Draft genome sequence of the thermoanaerobe Thermotalea metallivorans, an isolate from the runoff channel of the Great Artesian Basin, Australia.</title>
        <authorList>
            <person name="Patel B.K."/>
        </authorList>
    </citation>
    <scope>NUCLEOTIDE SEQUENCE [LARGE SCALE GENOMIC DNA]</scope>
    <source>
        <strain evidence="4 5">B2-1</strain>
    </source>
</reference>
<dbReference type="SUPFAM" id="SSF53822">
    <property type="entry name" value="Periplasmic binding protein-like I"/>
    <property type="match status" value="1"/>
</dbReference>
<comment type="caution">
    <text evidence="4">The sequence shown here is derived from an EMBL/GenBank/DDBJ whole genome shotgun (WGS) entry which is preliminary data.</text>
</comment>
<feature type="domain" description="Leucine-binding protein" evidence="3">
    <location>
        <begin position="48"/>
        <end position="385"/>
    </location>
</feature>
<dbReference type="InterPro" id="IPR028082">
    <property type="entry name" value="Peripla_BP_I"/>
</dbReference>
<dbReference type="STRING" id="520762.AN619_02000"/>
<dbReference type="EMBL" id="LOEE01000005">
    <property type="protein sequence ID" value="KXG78452.1"/>
    <property type="molecule type" value="Genomic_DNA"/>
</dbReference>
<dbReference type="InterPro" id="IPR028081">
    <property type="entry name" value="Leu-bd"/>
</dbReference>
<dbReference type="RefSeq" id="WP_242867265.1">
    <property type="nucleotide sequence ID" value="NZ_LOEE01000005.1"/>
</dbReference>
<dbReference type="PANTHER" id="PTHR30483:SF6">
    <property type="entry name" value="PERIPLASMIC BINDING PROTEIN OF ABC TRANSPORTER FOR NATURAL AMINO ACIDS"/>
    <property type="match status" value="1"/>
</dbReference>
<accession>A0A140LD27</accession>
<evidence type="ECO:0000313" key="5">
    <source>
        <dbReference type="Proteomes" id="UP000070456"/>
    </source>
</evidence>
<dbReference type="PANTHER" id="PTHR30483">
    <property type="entry name" value="LEUCINE-SPECIFIC-BINDING PROTEIN"/>
    <property type="match status" value="1"/>
</dbReference>
<gene>
    <name evidence="4" type="ORF">AN619_02000</name>
</gene>
<dbReference type="Gene3D" id="3.40.50.2300">
    <property type="match status" value="2"/>
</dbReference>
<dbReference type="Pfam" id="PF13458">
    <property type="entry name" value="Peripla_BP_6"/>
    <property type="match status" value="1"/>
</dbReference>
<dbReference type="PROSITE" id="PS51257">
    <property type="entry name" value="PROKAR_LIPOPROTEIN"/>
    <property type="match status" value="1"/>
</dbReference>
<evidence type="ECO:0000256" key="2">
    <source>
        <dbReference type="ARBA" id="ARBA00022729"/>
    </source>
</evidence>
<evidence type="ECO:0000313" key="4">
    <source>
        <dbReference type="EMBL" id="KXG78452.1"/>
    </source>
</evidence>